<evidence type="ECO:0000313" key="6">
    <source>
        <dbReference type="EMBL" id="ANO50132.1"/>
    </source>
</evidence>
<sequence>MLNRIDHLLPKLSPAEQRVARWVLAHPRQAAGATLAKVAEASGASEPSVIRFCRRVGLRGFRDLTLRLTEALSRPASYIHRDVDANDALPDAVSKVIDASIQALVDTRALLAMMPLEQTVAAMQAARQLVFIGLGASGHVAGDACHKFFRLGIPCSALIDSPGIAQMAAIARPHDVLVFVSTNGAWANSARAAEIANKRGATVIALTDPMSRLANAASIVLPCEPVEDTGVYTPMRSRLAHLAILDALLVSLALSMGDEASANLRASKDAISSQYSDVTSRQQP</sequence>
<keyword evidence="3" id="KW-0804">Transcription</keyword>
<evidence type="ECO:0000256" key="3">
    <source>
        <dbReference type="ARBA" id="ARBA00023163"/>
    </source>
</evidence>
<dbReference type="AlphaFoldDB" id="A0A193LC97"/>
<reference evidence="6 7" key="1">
    <citation type="submission" date="2016-06" db="EMBL/GenBank/DDBJ databases">
        <title>Complete genome sequence of a deep-branching marine Gamma Proteobacterium Woeseia oceani type strain XK5.</title>
        <authorList>
            <person name="Mu D."/>
            <person name="Du Z."/>
        </authorList>
    </citation>
    <scope>NUCLEOTIDE SEQUENCE [LARGE SCALE GENOMIC DNA]</scope>
    <source>
        <strain evidence="6 7">XK5</strain>
    </source>
</reference>
<dbReference type="OrthoDB" id="257751at2"/>
<dbReference type="GO" id="GO:0097367">
    <property type="term" value="F:carbohydrate derivative binding"/>
    <property type="evidence" value="ECO:0007669"/>
    <property type="project" value="InterPro"/>
</dbReference>
<dbReference type="PROSITE" id="PS51071">
    <property type="entry name" value="HTH_RPIR"/>
    <property type="match status" value="1"/>
</dbReference>
<dbReference type="InterPro" id="IPR036388">
    <property type="entry name" value="WH-like_DNA-bd_sf"/>
</dbReference>
<dbReference type="RefSeq" id="WP_068612240.1">
    <property type="nucleotide sequence ID" value="NZ_CP016268.1"/>
</dbReference>
<feature type="domain" description="SIS" evidence="5">
    <location>
        <begin position="119"/>
        <end position="258"/>
    </location>
</feature>
<protein>
    <recommendedName>
        <fullName evidence="8">Transcriptional regulator</fullName>
    </recommendedName>
</protein>
<dbReference type="Pfam" id="PF01418">
    <property type="entry name" value="HTH_6"/>
    <property type="match status" value="1"/>
</dbReference>
<keyword evidence="1" id="KW-0805">Transcription regulation</keyword>
<dbReference type="InterPro" id="IPR000281">
    <property type="entry name" value="HTH_RpiR"/>
</dbReference>
<evidence type="ECO:0000256" key="2">
    <source>
        <dbReference type="ARBA" id="ARBA00023125"/>
    </source>
</evidence>
<evidence type="ECO:0000256" key="1">
    <source>
        <dbReference type="ARBA" id="ARBA00023015"/>
    </source>
</evidence>
<dbReference type="GO" id="GO:0003700">
    <property type="term" value="F:DNA-binding transcription factor activity"/>
    <property type="evidence" value="ECO:0007669"/>
    <property type="project" value="InterPro"/>
</dbReference>
<feature type="domain" description="HTH rpiR-type" evidence="4">
    <location>
        <begin position="1"/>
        <end position="75"/>
    </location>
</feature>
<dbReference type="GO" id="GO:1901135">
    <property type="term" value="P:carbohydrate derivative metabolic process"/>
    <property type="evidence" value="ECO:0007669"/>
    <property type="project" value="InterPro"/>
</dbReference>
<dbReference type="STRING" id="1548547.BA177_01875"/>
<evidence type="ECO:0000313" key="7">
    <source>
        <dbReference type="Proteomes" id="UP000092695"/>
    </source>
</evidence>
<dbReference type="InterPro" id="IPR046348">
    <property type="entry name" value="SIS_dom_sf"/>
</dbReference>
<evidence type="ECO:0000259" key="4">
    <source>
        <dbReference type="PROSITE" id="PS51071"/>
    </source>
</evidence>
<dbReference type="SUPFAM" id="SSF53697">
    <property type="entry name" value="SIS domain"/>
    <property type="match status" value="1"/>
</dbReference>
<name>A0A193LC97_9GAMM</name>
<proteinExistence type="predicted"/>
<accession>A0A193LC97</accession>
<organism evidence="6 7">
    <name type="scientific">Woeseia oceani</name>
    <dbReference type="NCBI Taxonomy" id="1548547"/>
    <lineage>
        <taxon>Bacteria</taxon>
        <taxon>Pseudomonadati</taxon>
        <taxon>Pseudomonadota</taxon>
        <taxon>Gammaproteobacteria</taxon>
        <taxon>Woeseiales</taxon>
        <taxon>Woeseiaceae</taxon>
        <taxon>Woeseia</taxon>
    </lineage>
</organism>
<dbReference type="KEGG" id="woc:BA177_01875"/>
<dbReference type="InterPro" id="IPR001347">
    <property type="entry name" value="SIS_dom"/>
</dbReference>
<dbReference type="InterPro" id="IPR009057">
    <property type="entry name" value="Homeodomain-like_sf"/>
</dbReference>
<dbReference type="Gene3D" id="3.40.50.10490">
    <property type="entry name" value="Glucose-6-phosphate isomerase like protein, domain 1"/>
    <property type="match status" value="1"/>
</dbReference>
<gene>
    <name evidence="6" type="ORF">BA177_01875</name>
</gene>
<dbReference type="GO" id="GO:0003677">
    <property type="term" value="F:DNA binding"/>
    <property type="evidence" value="ECO:0007669"/>
    <property type="project" value="UniProtKB-KW"/>
</dbReference>
<dbReference type="InterPro" id="IPR035472">
    <property type="entry name" value="RpiR-like_SIS"/>
</dbReference>
<dbReference type="PANTHER" id="PTHR30514">
    <property type="entry name" value="GLUCOKINASE"/>
    <property type="match status" value="1"/>
</dbReference>
<dbReference type="EMBL" id="CP016268">
    <property type="protein sequence ID" value="ANO50132.1"/>
    <property type="molecule type" value="Genomic_DNA"/>
</dbReference>
<dbReference type="Proteomes" id="UP000092695">
    <property type="component" value="Chromosome"/>
</dbReference>
<dbReference type="PANTHER" id="PTHR30514:SF1">
    <property type="entry name" value="HTH-TYPE TRANSCRIPTIONAL REGULATOR HEXR-RELATED"/>
    <property type="match status" value="1"/>
</dbReference>
<dbReference type="InterPro" id="IPR047640">
    <property type="entry name" value="RpiR-like"/>
</dbReference>
<dbReference type="Pfam" id="PF01380">
    <property type="entry name" value="SIS"/>
    <property type="match status" value="1"/>
</dbReference>
<dbReference type="SUPFAM" id="SSF46689">
    <property type="entry name" value="Homeodomain-like"/>
    <property type="match status" value="1"/>
</dbReference>
<dbReference type="Gene3D" id="1.10.10.10">
    <property type="entry name" value="Winged helix-like DNA-binding domain superfamily/Winged helix DNA-binding domain"/>
    <property type="match status" value="1"/>
</dbReference>
<keyword evidence="2" id="KW-0238">DNA-binding</keyword>
<evidence type="ECO:0000259" key="5">
    <source>
        <dbReference type="PROSITE" id="PS51464"/>
    </source>
</evidence>
<keyword evidence="7" id="KW-1185">Reference proteome</keyword>
<evidence type="ECO:0008006" key="8">
    <source>
        <dbReference type="Google" id="ProtNLM"/>
    </source>
</evidence>
<dbReference type="CDD" id="cd05013">
    <property type="entry name" value="SIS_RpiR"/>
    <property type="match status" value="1"/>
</dbReference>
<dbReference type="PROSITE" id="PS51464">
    <property type="entry name" value="SIS"/>
    <property type="match status" value="1"/>
</dbReference>